<dbReference type="Proteomes" id="UP000680348">
    <property type="component" value="Unassembled WGS sequence"/>
</dbReference>
<comment type="subcellular location">
    <subcellularLocation>
        <location evidence="1">Membrane</location>
        <topology evidence="1">Multi-pass membrane protein</topology>
    </subcellularLocation>
</comment>
<feature type="domain" description="NfeD-like C-terminal" evidence="8">
    <location>
        <begin position="399"/>
        <end position="452"/>
    </location>
</feature>
<keyword evidence="7" id="KW-0732">Signal</keyword>
<keyword evidence="2 6" id="KW-0812">Transmembrane</keyword>
<evidence type="ECO:0000259" key="10">
    <source>
        <dbReference type="Pfam" id="PF25145"/>
    </source>
</evidence>
<feature type="transmembrane region" description="Helical" evidence="6">
    <location>
        <begin position="365"/>
        <end position="387"/>
    </location>
</feature>
<dbReference type="EMBL" id="JAGWCR010000015">
    <property type="protein sequence ID" value="MBS3651661.1"/>
    <property type="molecule type" value="Genomic_DNA"/>
</dbReference>
<name>A0A942E1G1_9HYPH</name>
<evidence type="ECO:0000256" key="4">
    <source>
        <dbReference type="ARBA" id="ARBA00023136"/>
    </source>
</evidence>
<evidence type="ECO:0000256" key="7">
    <source>
        <dbReference type="SAM" id="SignalP"/>
    </source>
</evidence>
<evidence type="ECO:0000313" key="11">
    <source>
        <dbReference type="EMBL" id="MBS3651661.1"/>
    </source>
</evidence>
<dbReference type="PANTHER" id="PTHR33507:SF4">
    <property type="entry name" value="NODULATION COMPETITIVENESS PROTEIN NFED"/>
    <property type="match status" value="1"/>
</dbReference>
<accession>A0A942E1G1</accession>
<proteinExistence type="predicted"/>
<dbReference type="PANTHER" id="PTHR33507">
    <property type="entry name" value="INNER MEMBRANE PROTEIN YBBJ"/>
    <property type="match status" value="1"/>
</dbReference>
<feature type="transmembrane region" description="Helical" evidence="6">
    <location>
        <begin position="258"/>
        <end position="280"/>
    </location>
</feature>
<dbReference type="InterPro" id="IPR056739">
    <property type="entry name" value="NfeD_membrane"/>
</dbReference>
<keyword evidence="3 6" id="KW-1133">Transmembrane helix</keyword>
<feature type="domain" description="NfeD1b N-terminal" evidence="10">
    <location>
        <begin position="43"/>
        <end position="133"/>
    </location>
</feature>
<reference evidence="11" key="1">
    <citation type="submission" date="2021-04" db="EMBL/GenBank/DDBJ databases">
        <title>Pseudaminobacter soli sp. nov., isolated from paddy soil contaminated by heavy metals.</title>
        <authorList>
            <person name="Zhang K."/>
        </authorList>
    </citation>
    <scope>NUCLEOTIDE SEQUENCE</scope>
    <source>
        <strain evidence="11">19-2017</strain>
    </source>
</reference>
<feature type="compositionally biased region" description="Gly residues" evidence="5">
    <location>
        <begin position="139"/>
        <end position="149"/>
    </location>
</feature>
<feature type="transmembrane region" description="Helical" evidence="6">
    <location>
        <begin position="335"/>
        <end position="353"/>
    </location>
</feature>
<evidence type="ECO:0000259" key="9">
    <source>
        <dbReference type="Pfam" id="PF24961"/>
    </source>
</evidence>
<dbReference type="InterPro" id="IPR056738">
    <property type="entry name" value="NfeD1b_N"/>
</dbReference>
<dbReference type="Gene3D" id="2.40.50.140">
    <property type="entry name" value="Nucleic acid-binding proteins"/>
    <property type="match status" value="1"/>
</dbReference>
<dbReference type="InterPro" id="IPR012340">
    <property type="entry name" value="NA-bd_OB-fold"/>
</dbReference>
<evidence type="ECO:0000256" key="1">
    <source>
        <dbReference type="ARBA" id="ARBA00004141"/>
    </source>
</evidence>
<feature type="transmembrane region" description="Helical" evidence="6">
    <location>
        <begin position="287"/>
        <end position="305"/>
    </location>
</feature>
<feature type="domain" description="NfeD integral membrane" evidence="9">
    <location>
        <begin position="266"/>
        <end position="379"/>
    </location>
</feature>
<dbReference type="Pfam" id="PF25145">
    <property type="entry name" value="NfeD1b_N"/>
    <property type="match status" value="1"/>
</dbReference>
<evidence type="ECO:0000256" key="3">
    <source>
        <dbReference type="ARBA" id="ARBA00022989"/>
    </source>
</evidence>
<feature type="signal peptide" evidence="7">
    <location>
        <begin position="1"/>
        <end position="15"/>
    </location>
</feature>
<dbReference type="AlphaFoldDB" id="A0A942E1G1"/>
<dbReference type="FunFam" id="3.90.226.10:FF:000089">
    <property type="entry name" value="Membrane-bound serine protease"/>
    <property type="match status" value="1"/>
</dbReference>
<evidence type="ECO:0000259" key="8">
    <source>
        <dbReference type="Pfam" id="PF01957"/>
    </source>
</evidence>
<keyword evidence="12" id="KW-1185">Reference proteome</keyword>
<dbReference type="SUPFAM" id="SSF141322">
    <property type="entry name" value="NfeD domain-like"/>
    <property type="match status" value="1"/>
</dbReference>
<protein>
    <submittedName>
        <fullName evidence="11">Nodulation protein NfeD</fullName>
    </submittedName>
</protein>
<feature type="compositionally biased region" description="Polar residues" evidence="5">
    <location>
        <begin position="150"/>
        <end position="164"/>
    </location>
</feature>
<evidence type="ECO:0000256" key="5">
    <source>
        <dbReference type="SAM" id="MobiDB-lite"/>
    </source>
</evidence>
<comment type="caution">
    <text evidence="11">The sequence shown here is derived from an EMBL/GenBank/DDBJ whole genome shotgun (WGS) entry which is preliminary data.</text>
</comment>
<evidence type="ECO:0000256" key="6">
    <source>
        <dbReference type="SAM" id="Phobius"/>
    </source>
</evidence>
<feature type="chain" id="PRO_5037300374" evidence="7">
    <location>
        <begin position="16"/>
        <end position="464"/>
    </location>
</feature>
<dbReference type="Gene3D" id="3.90.226.10">
    <property type="entry name" value="2-enoyl-CoA Hydratase, Chain A, domain 1"/>
    <property type="match status" value="1"/>
</dbReference>
<organism evidence="11 12">
    <name type="scientific">Pseudaminobacter soli</name>
    <name type="common">ex Zhang et al. 2022</name>
    <dbReference type="NCBI Taxonomy" id="2831468"/>
    <lineage>
        <taxon>Bacteria</taxon>
        <taxon>Pseudomonadati</taxon>
        <taxon>Pseudomonadota</taxon>
        <taxon>Alphaproteobacteria</taxon>
        <taxon>Hyphomicrobiales</taxon>
        <taxon>Phyllobacteriaceae</taxon>
        <taxon>Pseudaminobacter</taxon>
    </lineage>
</organism>
<dbReference type="InterPro" id="IPR029045">
    <property type="entry name" value="ClpP/crotonase-like_dom_sf"/>
</dbReference>
<dbReference type="GO" id="GO:0016020">
    <property type="term" value="C:membrane"/>
    <property type="evidence" value="ECO:0007669"/>
    <property type="project" value="UniProtKB-SubCell"/>
</dbReference>
<keyword evidence="4 6" id="KW-0472">Membrane</keyword>
<dbReference type="InterPro" id="IPR052165">
    <property type="entry name" value="Membrane_assoc_protease"/>
</dbReference>
<gene>
    <name evidence="11" type="ORF">KEU06_23875</name>
</gene>
<dbReference type="SUPFAM" id="SSF52096">
    <property type="entry name" value="ClpP/crotonase"/>
    <property type="match status" value="1"/>
</dbReference>
<evidence type="ECO:0000313" key="12">
    <source>
        <dbReference type="Proteomes" id="UP000680348"/>
    </source>
</evidence>
<feature type="region of interest" description="Disordered" evidence="5">
    <location>
        <begin position="127"/>
        <end position="165"/>
    </location>
</feature>
<dbReference type="InterPro" id="IPR002810">
    <property type="entry name" value="NfeD-like_C"/>
</dbReference>
<dbReference type="CDD" id="cd07020">
    <property type="entry name" value="Clp_protease_NfeD_1"/>
    <property type="match status" value="1"/>
</dbReference>
<evidence type="ECO:0000256" key="2">
    <source>
        <dbReference type="ARBA" id="ARBA00022692"/>
    </source>
</evidence>
<sequence>MALLAVALVAAAAFAPLSSTEKASGRAKLALTIDIDGAIGPASARQLTEGLATAVARNAEVVILELNTPGGLATSMREMIADIVASPIPVIGYVAPSGAHAASAGTYILYATHLAAMAPGTNLGAATPVELGGPPSPLPGGGGDKGGNGENQKNATEPNPSSDAMTAKVTNDAVAFIRSLAELRGRNADWAEKAVREAASLSATAALQQHVIEIIAKDPADLLQQANGRTVEVAGRQDVLATNDLTVETLEAGGLIRLLSIITDPNVAIILLLVGVYGLVFEFSSPGMVAPGVVGTLALLLALYALDLLPINYAGLALMLLGIAFLVMEAFNPTAVLGLGGVAAFLLGAAMLLRVQGPGYEMSWVVISIAAALTLGLALLSGSYLWAARKRPSRVGAQAMNGLPVEVIDWSGDQGHVFAQGERWRAKADEPLGPGDSAEVVGVKDLVLLIRRRATRQTSNGGPQ</sequence>
<feature type="transmembrane region" description="Helical" evidence="6">
    <location>
        <begin position="311"/>
        <end position="328"/>
    </location>
</feature>
<dbReference type="Pfam" id="PF01957">
    <property type="entry name" value="NfeD"/>
    <property type="match status" value="1"/>
</dbReference>
<dbReference type="Pfam" id="PF24961">
    <property type="entry name" value="NfeD_membrane"/>
    <property type="match status" value="1"/>
</dbReference>